<proteinExistence type="predicted"/>
<evidence type="ECO:0000313" key="1">
    <source>
        <dbReference type="EMBL" id="GGD05819.1"/>
    </source>
</evidence>
<dbReference type="RefSeq" id="WP_188634554.1">
    <property type="nucleotide sequence ID" value="NZ_BMKI01000028.1"/>
</dbReference>
<gene>
    <name evidence="1" type="ORF">GCM10011573_39060</name>
</gene>
<protein>
    <submittedName>
        <fullName evidence="1">Uncharacterized protein</fullName>
    </submittedName>
</protein>
<sequence length="104" mass="12408">MYLLEDSNFRSLLSYARSVRVRSDVVIKNDTVEYYVPTKEYKAKRKTVPLHSVICKTAMNDRSFLIVETRCFEDERFEFLAQQVGVPFKRLRMIIESDYIEWKG</sequence>
<dbReference type="EMBL" id="BMKI01000028">
    <property type="protein sequence ID" value="GGD05819.1"/>
    <property type="molecule type" value="Genomic_DNA"/>
</dbReference>
<name>A0ABQ1PX28_9ENTE</name>
<keyword evidence="2" id="KW-1185">Reference proteome</keyword>
<dbReference type="Proteomes" id="UP000630615">
    <property type="component" value="Unassembled WGS sequence"/>
</dbReference>
<reference evidence="2" key="1">
    <citation type="journal article" date="2019" name="Int. J. Syst. Evol. Microbiol.">
        <title>The Global Catalogue of Microorganisms (GCM) 10K type strain sequencing project: providing services to taxonomists for standard genome sequencing and annotation.</title>
        <authorList>
            <consortium name="The Broad Institute Genomics Platform"/>
            <consortium name="The Broad Institute Genome Sequencing Center for Infectious Disease"/>
            <person name="Wu L."/>
            <person name="Ma J."/>
        </authorList>
    </citation>
    <scope>NUCLEOTIDE SEQUENCE [LARGE SCALE GENOMIC DNA]</scope>
    <source>
        <strain evidence="2">CGMCC 1.15942</strain>
    </source>
</reference>
<comment type="caution">
    <text evidence="1">The sequence shown here is derived from an EMBL/GenBank/DDBJ whole genome shotgun (WGS) entry which is preliminary data.</text>
</comment>
<evidence type="ECO:0000313" key="2">
    <source>
        <dbReference type="Proteomes" id="UP000630615"/>
    </source>
</evidence>
<accession>A0ABQ1PX28</accession>
<organism evidence="1 2">
    <name type="scientific">Enterococcus wangshanyuanii</name>
    <dbReference type="NCBI Taxonomy" id="2005703"/>
    <lineage>
        <taxon>Bacteria</taxon>
        <taxon>Bacillati</taxon>
        <taxon>Bacillota</taxon>
        <taxon>Bacilli</taxon>
        <taxon>Lactobacillales</taxon>
        <taxon>Enterococcaceae</taxon>
        <taxon>Enterococcus</taxon>
    </lineage>
</organism>